<evidence type="ECO:0000313" key="3">
    <source>
        <dbReference type="EMBL" id="CAG6685884.1"/>
    </source>
</evidence>
<accession>A0A8D8TDA2</accession>
<organism evidence="3">
    <name type="scientific">Cacopsylla melanoneura</name>
    <dbReference type="NCBI Taxonomy" id="428564"/>
    <lineage>
        <taxon>Eukaryota</taxon>
        <taxon>Metazoa</taxon>
        <taxon>Ecdysozoa</taxon>
        <taxon>Arthropoda</taxon>
        <taxon>Hexapoda</taxon>
        <taxon>Insecta</taxon>
        <taxon>Pterygota</taxon>
        <taxon>Neoptera</taxon>
        <taxon>Paraneoptera</taxon>
        <taxon>Hemiptera</taxon>
        <taxon>Sternorrhyncha</taxon>
        <taxon>Psylloidea</taxon>
        <taxon>Psyllidae</taxon>
        <taxon>Psyllinae</taxon>
        <taxon>Cacopsylla</taxon>
    </lineage>
</organism>
<keyword evidence="2" id="KW-0732">Signal</keyword>
<feature type="compositionally biased region" description="Polar residues" evidence="1">
    <location>
        <begin position="53"/>
        <end position="72"/>
    </location>
</feature>
<reference evidence="3" key="1">
    <citation type="submission" date="2021-05" db="EMBL/GenBank/DDBJ databases">
        <authorList>
            <person name="Alioto T."/>
            <person name="Alioto T."/>
            <person name="Gomez Garrido J."/>
        </authorList>
    </citation>
    <scope>NUCLEOTIDE SEQUENCE</scope>
</reference>
<evidence type="ECO:0000256" key="2">
    <source>
        <dbReference type="SAM" id="SignalP"/>
    </source>
</evidence>
<protein>
    <submittedName>
        <fullName evidence="3">Uncharacterized protein</fullName>
    </submittedName>
</protein>
<evidence type="ECO:0000256" key="1">
    <source>
        <dbReference type="SAM" id="MobiDB-lite"/>
    </source>
</evidence>
<feature type="compositionally biased region" description="Basic and acidic residues" evidence="1">
    <location>
        <begin position="108"/>
        <end position="156"/>
    </location>
</feature>
<dbReference type="AlphaFoldDB" id="A0A8D8TDA2"/>
<sequence length="156" mass="17831">MSHLILPLFLVNNVHILKAQDCQYSHRKYHVSLKVNRIIVGVSTRIKTDTKDSSPQPVPNKTDTKGSPQSVPIKSDTTDSISPQPVPIKVSLHRKRRESETPYNPGENKPDDKPSEQTIKENPKGNKWSAERKKAMSERMKQVWEKRREEGRKGKA</sequence>
<feature type="region of interest" description="Disordered" evidence="1">
    <location>
        <begin position="46"/>
        <end position="156"/>
    </location>
</feature>
<proteinExistence type="predicted"/>
<feature type="chain" id="PRO_5034798067" evidence="2">
    <location>
        <begin position="20"/>
        <end position="156"/>
    </location>
</feature>
<name>A0A8D8TDA2_9HEMI</name>
<dbReference type="EMBL" id="HBUF01273869">
    <property type="protein sequence ID" value="CAG6685884.1"/>
    <property type="molecule type" value="Transcribed_RNA"/>
</dbReference>
<feature type="signal peptide" evidence="2">
    <location>
        <begin position="1"/>
        <end position="19"/>
    </location>
</feature>